<protein>
    <recommendedName>
        <fullName evidence="2">GP-PDE domain-containing protein</fullName>
    </recommendedName>
</protein>
<dbReference type="GO" id="GO:0008889">
    <property type="term" value="F:glycerophosphodiester phosphodiesterase activity"/>
    <property type="evidence" value="ECO:0007669"/>
    <property type="project" value="TreeGrafter"/>
</dbReference>
<dbReference type="Pfam" id="PF03009">
    <property type="entry name" value="GDPD"/>
    <property type="match status" value="1"/>
</dbReference>
<evidence type="ECO:0000256" key="1">
    <source>
        <dbReference type="SAM" id="SignalP"/>
    </source>
</evidence>
<dbReference type="CDD" id="cd08566">
    <property type="entry name" value="GDPD_AtGDE_like"/>
    <property type="match status" value="1"/>
</dbReference>
<dbReference type="InterPro" id="IPR017946">
    <property type="entry name" value="PLC-like_Pdiesterase_TIM-brl"/>
</dbReference>
<dbReference type="GO" id="GO:0006644">
    <property type="term" value="P:phospholipid metabolic process"/>
    <property type="evidence" value="ECO:0007669"/>
    <property type="project" value="TreeGrafter"/>
</dbReference>
<proteinExistence type="predicted"/>
<feature type="signal peptide" evidence="1">
    <location>
        <begin position="1"/>
        <end position="21"/>
    </location>
</feature>
<evidence type="ECO:0000259" key="2">
    <source>
        <dbReference type="PROSITE" id="PS51704"/>
    </source>
</evidence>
<accession>A0A258CXS3</accession>
<reference evidence="3 4" key="1">
    <citation type="submission" date="2017-03" db="EMBL/GenBank/DDBJ databases">
        <title>Lifting the veil on microbial sulfur biogeochemistry in mining wastewaters.</title>
        <authorList>
            <person name="Kantor R.S."/>
            <person name="Colenbrander Nelson T."/>
            <person name="Marshall S."/>
            <person name="Bennett D."/>
            <person name="Apte S."/>
            <person name="Camacho D."/>
            <person name="Thomas B.C."/>
            <person name="Warren L.A."/>
            <person name="Banfield J.F."/>
        </authorList>
    </citation>
    <scope>NUCLEOTIDE SEQUENCE [LARGE SCALE GENOMIC DNA]</scope>
    <source>
        <strain evidence="3">32-67-7</strain>
    </source>
</reference>
<dbReference type="PANTHER" id="PTHR46320:SF1">
    <property type="entry name" value="GLYCEROPHOSPHODIESTER PHOSPHODIESTERASE 1"/>
    <property type="match status" value="1"/>
</dbReference>
<dbReference type="GO" id="GO:0070291">
    <property type="term" value="P:N-acylethanolamine metabolic process"/>
    <property type="evidence" value="ECO:0007669"/>
    <property type="project" value="TreeGrafter"/>
</dbReference>
<dbReference type="AlphaFoldDB" id="A0A258CXS3"/>
<keyword evidence="1" id="KW-0732">Signal</keyword>
<evidence type="ECO:0000313" key="4">
    <source>
        <dbReference type="Proteomes" id="UP000215616"/>
    </source>
</evidence>
<dbReference type="GO" id="GO:0005886">
    <property type="term" value="C:plasma membrane"/>
    <property type="evidence" value="ECO:0007669"/>
    <property type="project" value="TreeGrafter"/>
</dbReference>
<dbReference type="SUPFAM" id="SSF51695">
    <property type="entry name" value="PLC-like phosphodiesterases"/>
    <property type="match status" value="1"/>
</dbReference>
<feature type="chain" id="PRO_5012830298" description="GP-PDE domain-containing protein" evidence="1">
    <location>
        <begin position="22"/>
        <end position="299"/>
    </location>
</feature>
<gene>
    <name evidence="3" type="ORF">B7Z12_17250</name>
</gene>
<dbReference type="InterPro" id="IPR030395">
    <property type="entry name" value="GP_PDE_dom"/>
</dbReference>
<feature type="domain" description="GP-PDE" evidence="2">
    <location>
        <begin position="50"/>
        <end position="287"/>
    </location>
</feature>
<dbReference type="GO" id="GO:0006580">
    <property type="term" value="P:ethanolamine metabolic process"/>
    <property type="evidence" value="ECO:0007669"/>
    <property type="project" value="TreeGrafter"/>
</dbReference>
<dbReference type="PANTHER" id="PTHR46320">
    <property type="entry name" value="GLYCEROPHOSPHODIESTER PHOSPHODIESTERASE 1"/>
    <property type="match status" value="1"/>
</dbReference>
<sequence length="299" mass="31400">MMRRLVLAALLGLVAATPTRGAEPASPDRCATAPAMTAALARLARPSAGPMIAAHRGEHSQAPENSLAAIEAAIAKGVDIVEIDIAVTRDGTPVLMHDRTVDRTTTGEGRVEDKTAAEVAALRLKQPDGSLSHEAPPTLAQALALACGRILVDLDLKSDRLGPIVEVVNASGMRASSLYFDSDPAVLARVRGMDPKARLMVRLMQDAPLAELLRITGGAQVVHADPKSLTPEAYRAIDALGLRVWLNSLGEADQRLALGDDRGVTVLLSMGATILQTDAVVAMVARLHADRAQGSAARY</sequence>
<dbReference type="EMBL" id="NCDQ01000359">
    <property type="protein sequence ID" value="OYW99871.1"/>
    <property type="molecule type" value="Genomic_DNA"/>
</dbReference>
<comment type="caution">
    <text evidence="3">The sequence shown here is derived from an EMBL/GenBank/DDBJ whole genome shotgun (WGS) entry which is preliminary data.</text>
</comment>
<organism evidence="3 4">
    <name type="scientific">Caulobacter vibrioides</name>
    <name type="common">Caulobacter crescentus</name>
    <dbReference type="NCBI Taxonomy" id="155892"/>
    <lineage>
        <taxon>Bacteria</taxon>
        <taxon>Pseudomonadati</taxon>
        <taxon>Pseudomonadota</taxon>
        <taxon>Alphaproteobacteria</taxon>
        <taxon>Caulobacterales</taxon>
        <taxon>Caulobacteraceae</taxon>
        <taxon>Caulobacter</taxon>
    </lineage>
</organism>
<evidence type="ECO:0000313" key="3">
    <source>
        <dbReference type="EMBL" id="OYW99871.1"/>
    </source>
</evidence>
<dbReference type="Gene3D" id="3.20.20.190">
    <property type="entry name" value="Phosphatidylinositol (PI) phosphodiesterase"/>
    <property type="match status" value="1"/>
</dbReference>
<name>A0A258CXS3_CAUVI</name>
<dbReference type="Proteomes" id="UP000215616">
    <property type="component" value="Unassembled WGS sequence"/>
</dbReference>
<dbReference type="PROSITE" id="PS51704">
    <property type="entry name" value="GP_PDE"/>
    <property type="match status" value="1"/>
</dbReference>